<evidence type="ECO:0000313" key="2">
    <source>
        <dbReference type="EMBL" id="PAN16288.1"/>
    </source>
</evidence>
<name>A0A2S3H6E8_9POAL</name>
<dbReference type="AlphaFoldDB" id="A0A2S3H6E8"/>
<evidence type="ECO:0008006" key="3">
    <source>
        <dbReference type="Google" id="ProtNLM"/>
    </source>
</evidence>
<dbReference type="Proteomes" id="UP000243499">
    <property type="component" value="Chromosome 3"/>
</dbReference>
<proteinExistence type="predicted"/>
<gene>
    <name evidence="2" type="ORF">PAHAL_3G051100</name>
</gene>
<keyword evidence="1" id="KW-0732">Signal</keyword>
<organism evidence="2">
    <name type="scientific">Panicum hallii</name>
    <dbReference type="NCBI Taxonomy" id="206008"/>
    <lineage>
        <taxon>Eukaryota</taxon>
        <taxon>Viridiplantae</taxon>
        <taxon>Streptophyta</taxon>
        <taxon>Embryophyta</taxon>
        <taxon>Tracheophyta</taxon>
        <taxon>Spermatophyta</taxon>
        <taxon>Magnoliopsida</taxon>
        <taxon>Liliopsida</taxon>
        <taxon>Poales</taxon>
        <taxon>Poaceae</taxon>
        <taxon>PACMAD clade</taxon>
        <taxon>Panicoideae</taxon>
        <taxon>Panicodae</taxon>
        <taxon>Paniceae</taxon>
        <taxon>Panicinae</taxon>
        <taxon>Panicum</taxon>
        <taxon>Panicum sect. Panicum</taxon>
    </lineage>
</organism>
<accession>A0A2S3H6E8</accession>
<reference evidence="2" key="1">
    <citation type="submission" date="2018-04" db="EMBL/GenBank/DDBJ databases">
        <title>WGS assembly of Panicum hallii.</title>
        <authorList>
            <person name="Lovell J."/>
            <person name="Jenkins J."/>
            <person name="Lowry D."/>
            <person name="Mamidi S."/>
            <person name="Sreedasyam A."/>
            <person name="Weng X."/>
            <person name="Barry K."/>
            <person name="Bonette J."/>
            <person name="Campitelli B."/>
            <person name="Daum C."/>
            <person name="Gordon S."/>
            <person name="Gould B."/>
            <person name="Lipzen A."/>
            <person name="Macqueen A."/>
            <person name="Palacio-Mejia J."/>
            <person name="Plott C."/>
            <person name="Shakirov E."/>
            <person name="Shu S."/>
            <person name="Yoshinaga Y."/>
            <person name="Zane M."/>
            <person name="Rokhsar D."/>
            <person name="Grimwood J."/>
            <person name="Schmutz J."/>
            <person name="Juenger T."/>
        </authorList>
    </citation>
    <scope>NUCLEOTIDE SEQUENCE [LARGE SCALE GENOMIC DNA]</scope>
    <source>
        <strain evidence="2">FIL2</strain>
    </source>
</reference>
<evidence type="ECO:0000256" key="1">
    <source>
        <dbReference type="SAM" id="SignalP"/>
    </source>
</evidence>
<sequence>MILFKLTLLFLILQKLLCASNMYSTASLHRGGSIRLSRDATIWIVGSLKLSFRITERGSSLCIVGKIEDAYIRTVFTNDLVVNLTDRYSSPIFLTPEGCRMRRGYP</sequence>
<dbReference type="EMBL" id="CM008048">
    <property type="protein sequence ID" value="PAN16288.1"/>
    <property type="molecule type" value="Genomic_DNA"/>
</dbReference>
<protein>
    <recommendedName>
        <fullName evidence="3">Xylanase inhibitor C-terminal domain-containing protein</fullName>
    </recommendedName>
</protein>
<dbReference type="Gramene" id="PAN16288">
    <property type="protein sequence ID" value="PAN16288"/>
    <property type="gene ID" value="PAHAL_3G051100"/>
</dbReference>
<feature type="chain" id="PRO_5015702018" description="Xylanase inhibitor C-terminal domain-containing protein" evidence="1">
    <location>
        <begin position="19"/>
        <end position="106"/>
    </location>
</feature>
<feature type="signal peptide" evidence="1">
    <location>
        <begin position="1"/>
        <end position="18"/>
    </location>
</feature>